<accession>A0A4D4KHU5</accession>
<evidence type="ECO:0000313" key="3">
    <source>
        <dbReference type="Proteomes" id="UP000299290"/>
    </source>
</evidence>
<gene>
    <name evidence="2" type="ORF">SANT12839_093970</name>
</gene>
<evidence type="ECO:0000256" key="1">
    <source>
        <dbReference type="SAM" id="MobiDB-lite"/>
    </source>
</evidence>
<comment type="caution">
    <text evidence="2">The sequence shown here is derived from an EMBL/GenBank/DDBJ whole genome shotgun (WGS) entry which is preliminary data.</text>
</comment>
<evidence type="ECO:0000313" key="2">
    <source>
        <dbReference type="EMBL" id="GDY48515.1"/>
    </source>
</evidence>
<protein>
    <submittedName>
        <fullName evidence="2">Uncharacterized protein</fullName>
    </submittedName>
</protein>
<dbReference type="EMBL" id="BJHV01000001">
    <property type="protein sequence ID" value="GDY48515.1"/>
    <property type="molecule type" value="Genomic_DNA"/>
</dbReference>
<dbReference type="Proteomes" id="UP000299290">
    <property type="component" value="Unassembled WGS sequence"/>
</dbReference>
<keyword evidence="3" id="KW-1185">Reference proteome</keyword>
<dbReference type="AlphaFoldDB" id="A0A4D4KHU5"/>
<name>A0A4D4KHU5_9ACTN</name>
<organism evidence="2 3">
    <name type="scientific">Streptomyces antimycoticus</name>
    <dbReference type="NCBI Taxonomy" id="68175"/>
    <lineage>
        <taxon>Bacteria</taxon>
        <taxon>Bacillati</taxon>
        <taxon>Actinomycetota</taxon>
        <taxon>Actinomycetes</taxon>
        <taxon>Kitasatosporales</taxon>
        <taxon>Streptomycetaceae</taxon>
        <taxon>Streptomyces</taxon>
        <taxon>Streptomyces violaceusniger group</taxon>
    </lineage>
</organism>
<feature type="compositionally biased region" description="Basic and acidic residues" evidence="1">
    <location>
        <begin position="45"/>
        <end position="71"/>
    </location>
</feature>
<sequence>MQTEQDLPAPERAVLSLFRRPDVRVLNGALRSDRLNATHFVPPTRRTDESDRQADGSGDRRQPGNRRGDFA</sequence>
<reference evidence="2 3" key="1">
    <citation type="journal article" date="2020" name="Int. J. Syst. Evol. Microbiol.">
        <title>Reclassification of Streptomyces castelarensis and Streptomyces sporoclivatus as later heterotypic synonyms of Streptomyces antimycoticus.</title>
        <authorList>
            <person name="Komaki H."/>
            <person name="Tamura T."/>
        </authorList>
    </citation>
    <scope>NUCLEOTIDE SEQUENCE [LARGE SCALE GENOMIC DNA]</scope>
    <source>
        <strain evidence="2 3">NBRC 12839</strain>
    </source>
</reference>
<proteinExistence type="predicted"/>
<feature type="region of interest" description="Disordered" evidence="1">
    <location>
        <begin position="32"/>
        <end position="71"/>
    </location>
</feature>